<reference evidence="1" key="1">
    <citation type="journal article" date="2021" name="Environ. Microbiol.">
        <title>Gene family expansions and transcriptome signatures uncover fungal adaptations to wood decay.</title>
        <authorList>
            <person name="Hage H."/>
            <person name="Miyauchi S."/>
            <person name="Viragh M."/>
            <person name="Drula E."/>
            <person name="Min B."/>
            <person name="Chaduli D."/>
            <person name="Navarro D."/>
            <person name="Favel A."/>
            <person name="Norest M."/>
            <person name="Lesage-Meessen L."/>
            <person name="Balint B."/>
            <person name="Merenyi Z."/>
            <person name="de Eugenio L."/>
            <person name="Morin E."/>
            <person name="Martinez A.T."/>
            <person name="Baldrian P."/>
            <person name="Stursova M."/>
            <person name="Martinez M.J."/>
            <person name="Novotny C."/>
            <person name="Magnuson J.K."/>
            <person name="Spatafora J.W."/>
            <person name="Maurice S."/>
            <person name="Pangilinan J."/>
            <person name="Andreopoulos W."/>
            <person name="LaButti K."/>
            <person name="Hundley H."/>
            <person name="Na H."/>
            <person name="Kuo A."/>
            <person name="Barry K."/>
            <person name="Lipzen A."/>
            <person name="Henrissat B."/>
            <person name="Riley R."/>
            <person name="Ahrendt S."/>
            <person name="Nagy L.G."/>
            <person name="Grigoriev I.V."/>
            <person name="Martin F."/>
            <person name="Rosso M.N."/>
        </authorList>
    </citation>
    <scope>NUCLEOTIDE SEQUENCE</scope>
    <source>
        <strain evidence="1">CBS 384.51</strain>
    </source>
</reference>
<sequence length="573" mass="64055">MCGPCSRARKSIDCQYMSPTSTSHGLKSSLLQKGAACLACRRKKKKCDAKKPACHTCQVAGKENECFYDDDIRQDLATNLMLRNRELEERVAALEAQQRQSQSPPAPVIEFQPTTTPSMWQSHVPSPVPLLGQSQPQQTVTWDQPRFIHPDENGVLFDAPSMSIQFDPPGSRQQIPQHHVTEQEIHSIFRAHSIALGIHLRPAKWEAVEKGDLSGSVVHPALIYLSLLTGGVSYLIQRGGNHLPIDFELQLHRALVSIEQETPDPVTLIQIFCLLAWYVLFKRDFPGAQMYLAKCWDVVRINHLRMAYPIMNTILGIGGPDEETQEQITALCQMVYLDKSTELVLKLPPVLPKEFKEQVEKIPFFQPWLSKHSAIVTRCRSVHFLQKALHLSSSAPNSGLALGLDSDAWYEKYWGTLEDIAHNVSALNTEMLKASLCGDTPQAVSLKVCLIICLAAQLELHRLPGLYHEDSRQKVVDDVNEIVGLTRGFKDEESSLLCPLLGVCWTVVATALRQEKQAFVDMSSLAPDGNWARAFSVMISCASKVGARMPFLEHALYALREVVIEPQHEAPIH</sequence>
<keyword evidence="2" id="KW-1185">Reference proteome</keyword>
<protein>
    <submittedName>
        <fullName evidence="1">Uncharacterized protein</fullName>
    </submittedName>
</protein>
<gene>
    <name evidence="1" type="ORF">BDY19DRAFT_264408</name>
</gene>
<accession>A0ACB8UH24</accession>
<organism evidence="1 2">
    <name type="scientific">Irpex rosettiformis</name>
    <dbReference type="NCBI Taxonomy" id="378272"/>
    <lineage>
        <taxon>Eukaryota</taxon>
        <taxon>Fungi</taxon>
        <taxon>Dikarya</taxon>
        <taxon>Basidiomycota</taxon>
        <taxon>Agaricomycotina</taxon>
        <taxon>Agaricomycetes</taxon>
        <taxon>Polyporales</taxon>
        <taxon>Irpicaceae</taxon>
        <taxon>Irpex</taxon>
    </lineage>
</organism>
<name>A0ACB8UH24_9APHY</name>
<dbReference type="Proteomes" id="UP001055072">
    <property type="component" value="Unassembled WGS sequence"/>
</dbReference>
<evidence type="ECO:0000313" key="2">
    <source>
        <dbReference type="Proteomes" id="UP001055072"/>
    </source>
</evidence>
<proteinExistence type="predicted"/>
<evidence type="ECO:0000313" key="1">
    <source>
        <dbReference type="EMBL" id="KAI0093647.1"/>
    </source>
</evidence>
<comment type="caution">
    <text evidence="1">The sequence shown here is derived from an EMBL/GenBank/DDBJ whole genome shotgun (WGS) entry which is preliminary data.</text>
</comment>
<dbReference type="EMBL" id="MU274901">
    <property type="protein sequence ID" value="KAI0093647.1"/>
    <property type="molecule type" value="Genomic_DNA"/>
</dbReference>